<reference evidence="1 2" key="1">
    <citation type="submission" date="2017-06" db="EMBL/GenBank/DDBJ databases">
        <title>Ant-infecting Ophiocordyceps genomes reveal a high diversity of potential behavioral manipulation genes and a possible major role for enterotoxins.</title>
        <authorList>
            <person name="De Bekker C."/>
            <person name="Evans H.C."/>
            <person name="Brachmann A."/>
            <person name="Hughes D.P."/>
        </authorList>
    </citation>
    <scope>NUCLEOTIDE SEQUENCE [LARGE SCALE GENOMIC DNA]</scope>
    <source>
        <strain evidence="1 2">Map64</strain>
    </source>
</reference>
<dbReference type="AlphaFoldDB" id="A0A2C5XUJ8"/>
<proteinExistence type="predicted"/>
<dbReference type="EMBL" id="NJET01000245">
    <property type="protein sequence ID" value="PHH59063.1"/>
    <property type="molecule type" value="Genomic_DNA"/>
</dbReference>
<accession>A0A2C5XUJ8</accession>
<evidence type="ECO:0000313" key="2">
    <source>
        <dbReference type="Proteomes" id="UP000226192"/>
    </source>
</evidence>
<protein>
    <submittedName>
        <fullName evidence="1">Uncharacterized protein</fullName>
    </submittedName>
</protein>
<dbReference type="Proteomes" id="UP000226192">
    <property type="component" value="Unassembled WGS sequence"/>
</dbReference>
<evidence type="ECO:0000313" key="1">
    <source>
        <dbReference type="EMBL" id="PHH59063.1"/>
    </source>
</evidence>
<sequence length="436" mass="48844">MNAIPNWWLKDFHQSAGWRAEDTLDAISQSVSVLSPVRLSATISWFRAIGKTGQQLCWLAKTKSAPEYYYDFLGYLSGEFLNPNTLNDLLPRRFPSLPPGKLATDVPLVFDPRDYSRWGILHLLRGLLLAYDDSWTTSSWYHRVNAALDGIGGRLARTIFMTFVETPPCPYDKCSSLARRGIPYYPESPMSVLSFYLDRLIDGAPFIVTTSRHSIATNLYWLHLDFDEKELTETGEEDSYAWHHGDLDEIDKHSLPEKIQHGSGPICIMSFDGPIKLASNKGTTEGIKYTSISVHMWGDAIGVNMYRARLPGPVALRGPAVVRVGKRMAEIPDGKTLVLTDPKNPGRRLLASLKLLDPSQYSFRSEITTAEQLETNAPVTEPKADINLFEGDLPANLTYEAGKWVPYMASGPVAPFEDGWAKTNWRAISMLKKGKK</sequence>
<gene>
    <name evidence="1" type="ORF">CDD81_3828</name>
</gene>
<name>A0A2C5XUJ8_9HYPO</name>
<comment type="caution">
    <text evidence="1">The sequence shown here is derived from an EMBL/GenBank/DDBJ whole genome shotgun (WGS) entry which is preliminary data.</text>
</comment>
<dbReference type="OrthoDB" id="10487893at2759"/>
<keyword evidence="2" id="KW-1185">Reference proteome</keyword>
<organism evidence="1 2">
    <name type="scientific">Ophiocordyceps australis</name>
    <dbReference type="NCBI Taxonomy" id="1399860"/>
    <lineage>
        <taxon>Eukaryota</taxon>
        <taxon>Fungi</taxon>
        <taxon>Dikarya</taxon>
        <taxon>Ascomycota</taxon>
        <taxon>Pezizomycotina</taxon>
        <taxon>Sordariomycetes</taxon>
        <taxon>Hypocreomycetidae</taxon>
        <taxon>Hypocreales</taxon>
        <taxon>Ophiocordycipitaceae</taxon>
        <taxon>Ophiocordyceps</taxon>
    </lineage>
</organism>